<keyword evidence="1 2" id="KW-0129">CBS domain</keyword>
<evidence type="ECO:0000313" key="6">
    <source>
        <dbReference type="Proteomes" id="UP000268652"/>
    </source>
</evidence>
<dbReference type="PANTHER" id="PTHR43080">
    <property type="entry name" value="CBS DOMAIN-CONTAINING PROTEIN CBSX3, MITOCHONDRIAL"/>
    <property type="match status" value="1"/>
</dbReference>
<name>A0A3A9WF65_9ACTN</name>
<organism evidence="4 7">
    <name type="scientific">Streptomyces radicis</name>
    <dbReference type="NCBI Taxonomy" id="1750517"/>
    <lineage>
        <taxon>Bacteria</taxon>
        <taxon>Bacillati</taxon>
        <taxon>Actinomycetota</taxon>
        <taxon>Actinomycetes</taxon>
        <taxon>Kitasatosporales</taxon>
        <taxon>Streptomycetaceae</taxon>
        <taxon>Streptomyces</taxon>
    </lineage>
</organism>
<dbReference type="Pfam" id="PF00571">
    <property type="entry name" value="CBS"/>
    <property type="match status" value="2"/>
</dbReference>
<dbReference type="EMBL" id="RBDX01000004">
    <property type="protein sequence ID" value="RKN10943.1"/>
    <property type="molecule type" value="Genomic_DNA"/>
</dbReference>
<dbReference type="EMBL" id="RBDY01000004">
    <property type="protein sequence ID" value="RKN25206.1"/>
    <property type="molecule type" value="Genomic_DNA"/>
</dbReference>
<sequence>MAQQVRDIMTADPVVVTPHASVIDVAQRMRTEDIGSVLVVEDGALRGLVTDRDLVVRILAEGGAVTDRPVSEACSEELLTVTPDDDVRQALSLVRGRAVRRLPVVENERPVGIISLGDLAVERDPGSALSDISAAAPNT</sequence>
<dbReference type="CDD" id="cd04622">
    <property type="entry name" value="CBS_pair_HRP1_like"/>
    <property type="match status" value="1"/>
</dbReference>
<comment type="caution">
    <text evidence="4">The sequence shown here is derived from an EMBL/GenBank/DDBJ whole genome shotgun (WGS) entry which is preliminary data.</text>
</comment>
<evidence type="ECO:0000313" key="7">
    <source>
        <dbReference type="Proteomes" id="UP000275024"/>
    </source>
</evidence>
<dbReference type="InterPro" id="IPR051257">
    <property type="entry name" value="Diverse_CBS-Domain"/>
</dbReference>
<dbReference type="SUPFAM" id="SSF54631">
    <property type="entry name" value="CBS-domain pair"/>
    <property type="match status" value="1"/>
</dbReference>
<dbReference type="Gene3D" id="3.10.580.10">
    <property type="entry name" value="CBS-domain"/>
    <property type="match status" value="1"/>
</dbReference>
<keyword evidence="6" id="KW-1185">Reference proteome</keyword>
<evidence type="ECO:0000313" key="4">
    <source>
        <dbReference type="EMBL" id="RKN10943.1"/>
    </source>
</evidence>
<protein>
    <submittedName>
        <fullName evidence="4">CBS domain-containing protein</fullName>
    </submittedName>
</protein>
<dbReference type="PANTHER" id="PTHR43080:SF2">
    <property type="entry name" value="CBS DOMAIN-CONTAINING PROTEIN"/>
    <property type="match status" value="1"/>
</dbReference>
<dbReference type="PROSITE" id="PS51371">
    <property type="entry name" value="CBS"/>
    <property type="match status" value="2"/>
</dbReference>
<dbReference type="AlphaFoldDB" id="A0A3A9WF65"/>
<evidence type="ECO:0000256" key="1">
    <source>
        <dbReference type="ARBA" id="ARBA00023122"/>
    </source>
</evidence>
<evidence type="ECO:0000313" key="5">
    <source>
        <dbReference type="EMBL" id="RKN25206.1"/>
    </source>
</evidence>
<dbReference type="RefSeq" id="WP_120696212.1">
    <property type="nucleotide sequence ID" value="NZ_RBDX01000004.1"/>
</dbReference>
<reference evidence="6 7" key="1">
    <citation type="submission" date="2018-09" db="EMBL/GenBank/DDBJ databases">
        <title>Streptomyces sp. nov. DS1-2, an endophytic actinomycete isolated from roots of Dendrobium scabrilingue.</title>
        <authorList>
            <person name="Kuncharoen N."/>
            <person name="Kudo T."/>
            <person name="Ohkuma M."/>
            <person name="Yuki M."/>
            <person name="Tanasupawat S."/>
        </authorList>
    </citation>
    <scope>NUCLEOTIDE SEQUENCE [LARGE SCALE GENOMIC DNA]</scope>
    <source>
        <strain evidence="4 7">AZ1-7</strain>
        <strain evidence="5 6">DS1-2</strain>
    </source>
</reference>
<dbReference type="InterPro" id="IPR000644">
    <property type="entry name" value="CBS_dom"/>
</dbReference>
<dbReference type="Proteomes" id="UP000268652">
    <property type="component" value="Unassembled WGS sequence"/>
</dbReference>
<proteinExistence type="predicted"/>
<evidence type="ECO:0000256" key="2">
    <source>
        <dbReference type="PROSITE-ProRule" id="PRU00703"/>
    </source>
</evidence>
<feature type="domain" description="CBS" evidence="3">
    <location>
        <begin position="9"/>
        <end position="65"/>
    </location>
</feature>
<dbReference type="OrthoDB" id="9789996at2"/>
<feature type="domain" description="CBS" evidence="3">
    <location>
        <begin position="74"/>
        <end position="129"/>
    </location>
</feature>
<dbReference type="InterPro" id="IPR046342">
    <property type="entry name" value="CBS_dom_sf"/>
</dbReference>
<dbReference type="Proteomes" id="UP000275024">
    <property type="component" value="Unassembled WGS sequence"/>
</dbReference>
<evidence type="ECO:0000259" key="3">
    <source>
        <dbReference type="PROSITE" id="PS51371"/>
    </source>
</evidence>
<accession>A0A3A9WF65</accession>
<dbReference type="SMART" id="SM00116">
    <property type="entry name" value="CBS"/>
    <property type="match status" value="2"/>
</dbReference>
<gene>
    <name evidence="5" type="ORF">D7318_08185</name>
    <name evidence="4" type="ORF">D7319_07330</name>
</gene>